<protein>
    <submittedName>
        <fullName evidence="1">Uncharacterized protein</fullName>
    </submittedName>
</protein>
<reference evidence="1" key="1">
    <citation type="submission" date="2014-11" db="EMBL/GenBank/DDBJ databases">
        <authorList>
            <person name="Amaro Gonzalez C."/>
        </authorList>
    </citation>
    <scope>NUCLEOTIDE SEQUENCE</scope>
</reference>
<sequence>MIIEIENKVPGLTRSGF</sequence>
<dbReference type="AlphaFoldDB" id="A0A0E9XLE5"/>
<accession>A0A0E9XLE5</accession>
<evidence type="ECO:0000313" key="1">
    <source>
        <dbReference type="EMBL" id="JAI02661.1"/>
    </source>
</evidence>
<proteinExistence type="predicted"/>
<reference evidence="1" key="2">
    <citation type="journal article" date="2015" name="Fish Shellfish Immunol.">
        <title>Early steps in the European eel (Anguilla anguilla)-Vibrio vulnificus interaction in the gills: Role of the RtxA13 toxin.</title>
        <authorList>
            <person name="Callol A."/>
            <person name="Pajuelo D."/>
            <person name="Ebbesson L."/>
            <person name="Teles M."/>
            <person name="MacKenzie S."/>
            <person name="Amaro C."/>
        </authorList>
    </citation>
    <scope>NUCLEOTIDE SEQUENCE</scope>
</reference>
<organism evidence="1">
    <name type="scientific">Anguilla anguilla</name>
    <name type="common">European freshwater eel</name>
    <name type="synonym">Muraena anguilla</name>
    <dbReference type="NCBI Taxonomy" id="7936"/>
    <lineage>
        <taxon>Eukaryota</taxon>
        <taxon>Metazoa</taxon>
        <taxon>Chordata</taxon>
        <taxon>Craniata</taxon>
        <taxon>Vertebrata</taxon>
        <taxon>Euteleostomi</taxon>
        <taxon>Actinopterygii</taxon>
        <taxon>Neopterygii</taxon>
        <taxon>Teleostei</taxon>
        <taxon>Anguilliformes</taxon>
        <taxon>Anguillidae</taxon>
        <taxon>Anguilla</taxon>
    </lineage>
</organism>
<name>A0A0E9XLE5_ANGAN</name>
<dbReference type="EMBL" id="GBXM01005917">
    <property type="protein sequence ID" value="JAI02661.1"/>
    <property type="molecule type" value="Transcribed_RNA"/>
</dbReference>